<protein>
    <submittedName>
        <fullName evidence="2">Uncharacterized protein</fullName>
    </submittedName>
</protein>
<dbReference type="Proteomes" id="UP001341135">
    <property type="component" value="Chromosome"/>
</dbReference>
<dbReference type="EMBL" id="AP028907">
    <property type="protein sequence ID" value="BES82400.1"/>
    <property type="molecule type" value="Genomic_DNA"/>
</dbReference>
<proteinExistence type="predicted"/>
<evidence type="ECO:0000313" key="2">
    <source>
        <dbReference type="EMBL" id="BES82400.1"/>
    </source>
</evidence>
<keyword evidence="1" id="KW-0812">Transmembrane</keyword>
<evidence type="ECO:0000256" key="1">
    <source>
        <dbReference type="SAM" id="Phobius"/>
    </source>
</evidence>
<accession>A0ABN6ZU91</accession>
<reference evidence="2 3" key="1">
    <citation type="submission" date="2023-09" db="EMBL/GenBank/DDBJ databases">
        <title>Pyrofollis japonicus gen. nov. sp. nov., a novel member of the family Pyrodictiaceae isolated from the Iheya North hydrothermal field.</title>
        <authorList>
            <person name="Miyazaki U."/>
            <person name="Sanari M."/>
            <person name="Tame A."/>
            <person name="Kitajima M."/>
            <person name="Okamoto A."/>
            <person name="Sawayama S."/>
            <person name="Miyazaki J."/>
            <person name="Takai K."/>
            <person name="Nakagawa S."/>
        </authorList>
    </citation>
    <scope>NUCLEOTIDE SEQUENCE [LARGE SCALE GENOMIC DNA]</scope>
    <source>
        <strain evidence="2 3">AV2</strain>
    </source>
</reference>
<name>A0ABN6ZU91_9CREN</name>
<keyword evidence="1" id="KW-1133">Transmembrane helix</keyword>
<gene>
    <name evidence="2" type="ORF">PABY_19670</name>
</gene>
<keyword evidence="3" id="KW-1185">Reference proteome</keyword>
<feature type="transmembrane region" description="Helical" evidence="1">
    <location>
        <begin position="20"/>
        <end position="40"/>
    </location>
</feature>
<keyword evidence="1" id="KW-0472">Membrane</keyword>
<evidence type="ECO:0000313" key="3">
    <source>
        <dbReference type="Proteomes" id="UP001341135"/>
    </source>
</evidence>
<organism evidence="2 3">
    <name type="scientific">Pyrodictium abyssi</name>
    <dbReference type="NCBI Taxonomy" id="54256"/>
    <lineage>
        <taxon>Archaea</taxon>
        <taxon>Thermoproteota</taxon>
        <taxon>Thermoprotei</taxon>
        <taxon>Desulfurococcales</taxon>
        <taxon>Pyrodictiaceae</taxon>
        <taxon>Pyrodictium</taxon>
    </lineage>
</organism>
<sequence length="73" mass="7519">MARGASQADRDPGDGYGGSGAGLAPGGVASYPGMVLLLLFPCLPPLWLLARVWGLVSGVGPPLGLLLYDFYAW</sequence>
<feature type="transmembrane region" description="Helical" evidence="1">
    <location>
        <begin position="52"/>
        <end position="71"/>
    </location>
</feature>